<dbReference type="PANTHER" id="PTHR18952">
    <property type="entry name" value="CARBONIC ANHYDRASE"/>
    <property type="match status" value="1"/>
</dbReference>
<keyword evidence="11" id="KW-1133">Transmembrane helix</keyword>
<keyword evidence="7 10" id="KW-0862">Zinc</keyword>
<evidence type="ECO:0000256" key="5">
    <source>
        <dbReference type="ARBA" id="ARBA00014628"/>
    </source>
</evidence>
<sequence length="271" mass="31095">MKYYSFLLFIQIVIAIIVYVSFSSMPEEEINIEQNEAVTTQVYWSYEDDTGPSEWVTIDPAFSACGNGSEQSPINITDEIIAPENKNVKIEMKYEPTKFSLENNGFTIQINDSSGENKLLIDDEEYTLEQIHFHNPSEHQINEEVFNMEGHFFHKNKDGKIAVVGVFIKEGKVNTELANLWSELPEEKTSKAIEIEQNVNLLKFLPDVNNIYFYTGSLTTPPCTEGITWILLEEPVEMSSQQIEVFAEIYPQNNRPVQDLNGRSIYMINLK</sequence>
<dbReference type="Pfam" id="PF00194">
    <property type="entry name" value="Carb_anhydrase"/>
    <property type="match status" value="1"/>
</dbReference>
<comment type="similarity">
    <text evidence="3 10">Belongs to the alpha-carbonic anhydrase family.</text>
</comment>
<dbReference type="PROSITE" id="PS00162">
    <property type="entry name" value="ALPHA_CA_1"/>
    <property type="match status" value="1"/>
</dbReference>
<dbReference type="eggNOG" id="COG3338">
    <property type="taxonomic scope" value="Bacteria"/>
</dbReference>
<dbReference type="EMBL" id="JPVQ01000033">
    <property type="protein sequence ID" value="KGR89812.1"/>
    <property type="molecule type" value="Genomic_DNA"/>
</dbReference>
<evidence type="ECO:0000256" key="7">
    <source>
        <dbReference type="ARBA" id="ARBA00022833"/>
    </source>
</evidence>
<dbReference type="InterPro" id="IPR018338">
    <property type="entry name" value="Carbonic_anhydrase_a-class_CS"/>
</dbReference>
<organism evidence="13 14">
    <name type="scientific">Ureibacillus massiliensis 4400831 = CIP 108448 = CCUG 49529</name>
    <dbReference type="NCBI Taxonomy" id="1211035"/>
    <lineage>
        <taxon>Bacteria</taxon>
        <taxon>Bacillati</taxon>
        <taxon>Bacillota</taxon>
        <taxon>Bacilli</taxon>
        <taxon>Bacillales</taxon>
        <taxon>Caryophanaceae</taxon>
        <taxon>Ureibacillus</taxon>
    </lineage>
</organism>
<comment type="caution">
    <text evidence="13">The sequence shown here is derived from an EMBL/GenBank/DDBJ whole genome shotgun (WGS) entry which is preliminary data.</text>
</comment>
<evidence type="ECO:0000256" key="8">
    <source>
        <dbReference type="ARBA" id="ARBA00023239"/>
    </source>
</evidence>
<dbReference type="InterPro" id="IPR001148">
    <property type="entry name" value="CA_dom"/>
</dbReference>
<comment type="cofactor">
    <cofactor evidence="1 10">
        <name>Zn(2+)</name>
        <dbReference type="ChEBI" id="CHEBI:29105"/>
    </cofactor>
</comment>
<evidence type="ECO:0000256" key="1">
    <source>
        <dbReference type="ARBA" id="ARBA00001947"/>
    </source>
</evidence>
<proteinExistence type="inferred from homology"/>
<evidence type="ECO:0000256" key="10">
    <source>
        <dbReference type="RuleBase" id="RU367011"/>
    </source>
</evidence>
<dbReference type="Proteomes" id="UP000030595">
    <property type="component" value="Unassembled WGS sequence"/>
</dbReference>
<evidence type="ECO:0000259" key="12">
    <source>
        <dbReference type="PROSITE" id="PS51144"/>
    </source>
</evidence>
<evidence type="ECO:0000313" key="14">
    <source>
        <dbReference type="Proteomes" id="UP000030595"/>
    </source>
</evidence>
<keyword evidence="6 10" id="KW-0479">Metal-binding</keyword>
<dbReference type="InterPro" id="IPR036398">
    <property type="entry name" value="CA_dom_sf"/>
</dbReference>
<dbReference type="Gene3D" id="3.10.200.10">
    <property type="entry name" value="Alpha carbonic anhydrase"/>
    <property type="match status" value="1"/>
</dbReference>
<name>A0A0A3JS54_9BACL</name>
<dbReference type="InterPro" id="IPR023561">
    <property type="entry name" value="Carbonic_anhydrase_a-class"/>
</dbReference>
<gene>
    <name evidence="13" type="ORF">CD30_15010</name>
</gene>
<dbReference type="GO" id="GO:0008270">
    <property type="term" value="F:zinc ion binding"/>
    <property type="evidence" value="ECO:0007669"/>
    <property type="project" value="UniProtKB-UniRule"/>
</dbReference>
<reference evidence="13 14" key="1">
    <citation type="submission" date="2014-02" db="EMBL/GenBank/DDBJ databases">
        <title>Draft genome sequence of Lysinibacillus massiliensis CCUG 49529.</title>
        <authorList>
            <person name="Zhang F."/>
            <person name="Wang G."/>
            <person name="Zhang L."/>
        </authorList>
    </citation>
    <scope>NUCLEOTIDE SEQUENCE [LARGE SCALE GENOMIC DNA]</scope>
    <source>
        <strain evidence="13 14">CCUG 49529</strain>
    </source>
</reference>
<feature type="transmembrane region" description="Helical" evidence="11">
    <location>
        <begin position="6"/>
        <end position="22"/>
    </location>
</feature>
<protein>
    <recommendedName>
        <fullName evidence="5 10">Carbonic anhydrase</fullName>
        <ecNumber evidence="4 10">4.2.1.1</ecNumber>
    </recommendedName>
</protein>
<evidence type="ECO:0000313" key="13">
    <source>
        <dbReference type="EMBL" id="KGR89812.1"/>
    </source>
</evidence>
<dbReference type="InterPro" id="IPR041891">
    <property type="entry name" value="Alpha_CA_prokaryot-like"/>
</dbReference>
<dbReference type="PANTHER" id="PTHR18952:SF265">
    <property type="entry name" value="CARBONIC ANHYDRASE"/>
    <property type="match status" value="1"/>
</dbReference>
<dbReference type="PROSITE" id="PS51144">
    <property type="entry name" value="ALPHA_CA_2"/>
    <property type="match status" value="1"/>
</dbReference>
<dbReference type="GO" id="GO:0004089">
    <property type="term" value="F:carbonate dehydratase activity"/>
    <property type="evidence" value="ECO:0007669"/>
    <property type="project" value="UniProtKB-UniRule"/>
</dbReference>
<feature type="domain" description="Alpha-carbonic anhydrase" evidence="12">
    <location>
        <begin position="42"/>
        <end position="269"/>
    </location>
</feature>
<dbReference type="SMART" id="SM01057">
    <property type="entry name" value="Carb_anhydrase"/>
    <property type="match status" value="1"/>
</dbReference>
<dbReference type="SUPFAM" id="SSF51069">
    <property type="entry name" value="Carbonic anhydrase"/>
    <property type="match status" value="1"/>
</dbReference>
<comment type="function">
    <text evidence="2 10">Reversible hydration of carbon dioxide.</text>
</comment>
<evidence type="ECO:0000256" key="9">
    <source>
        <dbReference type="ARBA" id="ARBA00048348"/>
    </source>
</evidence>
<evidence type="ECO:0000256" key="6">
    <source>
        <dbReference type="ARBA" id="ARBA00022723"/>
    </source>
</evidence>
<accession>A0A0A3JS54</accession>
<keyword evidence="14" id="KW-1185">Reference proteome</keyword>
<dbReference type="AlphaFoldDB" id="A0A0A3JS54"/>
<keyword evidence="8 10" id="KW-0456">Lyase</keyword>
<dbReference type="EC" id="4.2.1.1" evidence="4 10"/>
<dbReference type="RefSeq" id="WP_036178323.1">
    <property type="nucleotide sequence ID" value="NZ_AVCZ01000033.1"/>
</dbReference>
<dbReference type="CDD" id="cd03124">
    <property type="entry name" value="alpha_CA_prokaryotic_like"/>
    <property type="match status" value="1"/>
</dbReference>
<evidence type="ECO:0000256" key="3">
    <source>
        <dbReference type="ARBA" id="ARBA00010718"/>
    </source>
</evidence>
<evidence type="ECO:0000256" key="2">
    <source>
        <dbReference type="ARBA" id="ARBA00002904"/>
    </source>
</evidence>
<evidence type="ECO:0000256" key="4">
    <source>
        <dbReference type="ARBA" id="ARBA00012925"/>
    </source>
</evidence>
<comment type="catalytic activity">
    <reaction evidence="9 10">
        <text>hydrogencarbonate + H(+) = CO2 + H2O</text>
        <dbReference type="Rhea" id="RHEA:10748"/>
        <dbReference type="ChEBI" id="CHEBI:15377"/>
        <dbReference type="ChEBI" id="CHEBI:15378"/>
        <dbReference type="ChEBI" id="CHEBI:16526"/>
        <dbReference type="ChEBI" id="CHEBI:17544"/>
        <dbReference type="EC" id="4.2.1.1"/>
    </reaction>
</comment>
<keyword evidence="11" id="KW-0472">Membrane</keyword>
<keyword evidence="11" id="KW-0812">Transmembrane</keyword>
<evidence type="ECO:0000256" key="11">
    <source>
        <dbReference type="SAM" id="Phobius"/>
    </source>
</evidence>